<protein>
    <submittedName>
        <fullName evidence="1">Uncharacterized protein</fullName>
    </submittedName>
</protein>
<evidence type="ECO:0000313" key="1">
    <source>
        <dbReference type="EMBL" id="RDS82215.1"/>
    </source>
</evidence>
<keyword evidence="2" id="KW-1185">Reference proteome</keyword>
<name>A0A370X1Y0_9GAMM</name>
<dbReference type="EMBL" id="QRBE01000004">
    <property type="protein sequence ID" value="RDS82215.1"/>
    <property type="molecule type" value="Genomic_DNA"/>
</dbReference>
<comment type="caution">
    <text evidence="1">The sequence shown here is derived from an EMBL/GenBank/DDBJ whole genome shotgun (WGS) entry which is preliminary data.</text>
</comment>
<accession>A0A370X1Y0</accession>
<evidence type="ECO:0000313" key="2">
    <source>
        <dbReference type="Proteomes" id="UP000254258"/>
    </source>
</evidence>
<reference evidence="1 2" key="1">
    <citation type="submission" date="2018-07" db="EMBL/GenBank/DDBJ databases">
        <title>Dyella monticola sp. nov. and Dyella psychrodurans sp. nov. isolated from monsoon evergreen broad-leaved forest soil of Dinghu Mountain, China.</title>
        <authorList>
            <person name="Gao Z."/>
            <person name="Qiu L."/>
        </authorList>
    </citation>
    <scope>NUCLEOTIDE SEQUENCE [LARGE SCALE GENOMIC DNA]</scope>
    <source>
        <strain evidence="1 2">4G-K06</strain>
    </source>
</reference>
<proteinExistence type="predicted"/>
<dbReference type="Proteomes" id="UP000254258">
    <property type="component" value="Unassembled WGS sequence"/>
</dbReference>
<gene>
    <name evidence="1" type="ORF">DWU98_09255</name>
</gene>
<dbReference type="AlphaFoldDB" id="A0A370X1Y0"/>
<organism evidence="1 2">
    <name type="scientific">Dyella monticola</name>
    <dbReference type="NCBI Taxonomy" id="1927958"/>
    <lineage>
        <taxon>Bacteria</taxon>
        <taxon>Pseudomonadati</taxon>
        <taxon>Pseudomonadota</taxon>
        <taxon>Gammaproteobacteria</taxon>
        <taxon>Lysobacterales</taxon>
        <taxon>Rhodanobacteraceae</taxon>
        <taxon>Dyella</taxon>
    </lineage>
</organism>
<sequence length="346" mass="38048">MVAKAFVVACVINLAGCTDSDISKVKGMKFEPDPSYTVGQAFDHRSVCDAVTWDTIKDDRGRKIVEYRCSFKGVKDYIQSTEEAHLKEMNSNAQVLKNAYLANIKTLQDNLAQRQKTLADDQARLVQTDTGASNQQDQEVQKLNDQIAILQSGDIDKIATTPLDPSASLGIAASCYTDPQQNPAVKKHCEDVLRQEIPRAIGALKQQLNYDTATGQRNQADLQAGLKISMNAENQQISDYQQKLGKMTSGKDAFFASIDNELKQQSTHPNPIVEVDEVFQWSVGDSGDPVLVYAGTEAKHQDGTAKDQAYGDAEAALVLIAKNNATTFVQYLQQFSAQSVMDFVRN</sequence>